<evidence type="ECO:0000256" key="5">
    <source>
        <dbReference type="ARBA" id="ARBA00022692"/>
    </source>
</evidence>
<keyword evidence="6 9" id="KW-1133">Transmembrane helix</keyword>
<reference evidence="11 12" key="1">
    <citation type="submission" date="2021-03" db="EMBL/GenBank/DDBJ databases">
        <title>Genomic Encyclopedia of Type Strains, Phase IV (KMG-IV): sequencing the most valuable type-strain genomes for metagenomic binning, comparative biology and taxonomic classification.</title>
        <authorList>
            <person name="Goeker M."/>
        </authorList>
    </citation>
    <scope>NUCLEOTIDE SEQUENCE [LARGE SCALE GENOMIC DNA]</scope>
    <source>
        <strain evidence="11 12">DSM 6139</strain>
    </source>
</reference>
<feature type="transmembrane region" description="Helical" evidence="9">
    <location>
        <begin position="20"/>
        <end position="45"/>
    </location>
</feature>
<evidence type="ECO:0000256" key="1">
    <source>
        <dbReference type="ARBA" id="ARBA00004429"/>
    </source>
</evidence>
<evidence type="ECO:0000256" key="6">
    <source>
        <dbReference type="ARBA" id="ARBA00022989"/>
    </source>
</evidence>
<organism evidence="11 12">
    <name type="scientific">Youngiibacter multivorans</name>
    <dbReference type="NCBI Taxonomy" id="937251"/>
    <lineage>
        <taxon>Bacteria</taxon>
        <taxon>Bacillati</taxon>
        <taxon>Bacillota</taxon>
        <taxon>Clostridia</taxon>
        <taxon>Eubacteriales</taxon>
        <taxon>Clostridiaceae</taxon>
        <taxon>Youngiibacter</taxon>
    </lineage>
</organism>
<proteinExistence type="inferred from homology"/>
<dbReference type="EMBL" id="JAGGKC010000014">
    <property type="protein sequence ID" value="MBP1919414.1"/>
    <property type="molecule type" value="Genomic_DNA"/>
</dbReference>
<keyword evidence="5 9" id="KW-0812">Transmembrane</keyword>
<comment type="similarity">
    <text evidence="8">Belongs to the TRAP transporter small permease family.</text>
</comment>
<dbReference type="Pfam" id="PF04290">
    <property type="entry name" value="DctQ"/>
    <property type="match status" value="1"/>
</dbReference>
<accession>A0ABS4G4F4</accession>
<keyword evidence="4" id="KW-0997">Cell inner membrane</keyword>
<sequence length="185" mass="20345">MNDMKEKSNQGSWKAGFSKFVGVLNKVVDALAGIAAGAIVVTVIIQILGRVLGNPAPWTEEGTRFIFIWIIFLGIGMGFRNSESARVTIMVGYAPPIIKKLSKWTYTFFSLVFFGFMIVYGFQLMMQQVNMNEMGSALMIPMWIIGASVPVSGILCVIGLLESLILHPHTVDIESLVKPKAEVTQ</sequence>
<evidence type="ECO:0000256" key="8">
    <source>
        <dbReference type="ARBA" id="ARBA00038436"/>
    </source>
</evidence>
<evidence type="ECO:0000256" key="7">
    <source>
        <dbReference type="ARBA" id="ARBA00023136"/>
    </source>
</evidence>
<evidence type="ECO:0000259" key="10">
    <source>
        <dbReference type="Pfam" id="PF04290"/>
    </source>
</evidence>
<evidence type="ECO:0000313" key="12">
    <source>
        <dbReference type="Proteomes" id="UP001519271"/>
    </source>
</evidence>
<evidence type="ECO:0000256" key="4">
    <source>
        <dbReference type="ARBA" id="ARBA00022519"/>
    </source>
</evidence>
<feature type="transmembrane region" description="Helical" evidence="9">
    <location>
        <begin position="138"/>
        <end position="161"/>
    </location>
</feature>
<keyword evidence="3" id="KW-1003">Cell membrane</keyword>
<feature type="domain" description="Tripartite ATP-independent periplasmic transporters DctQ component" evidence="10">
    <location>
        <begin position="39"/>
        <end position="165"/>
    </location>
</feature>
<keyword evidence="2" id="KW-0813">Transport</keyword>
<comment type="subcellular location">
    <subcellularLocation>
        <location evidence="1">Cell inner membrane</location>
        <topology evidence="1">Multi-pass membrane protein</topology>
    </subcellularLocation>
</comment>
<evidence type="ECO:0000256" key="9">
    <source>
        <dbReference type="SAM" id="Phobius"/>
    </source>
</evidence>
<feature type="transmembrane region" description="Helical" evidence="9">
    <location>
        <begin position="65"/>
        <end position="83"/>
    </location>
</feature>
<keyword evidence="12" id="KW-1185">Reference proteome</keyword>
<evidence type="ECO:0000256" key="3">
    <source>
        <dbReference type="ARBA" id="ARBA00022475"/>
    </source>
</evidence>
<name>A0ABS4G4F4_9CLOT</name>
<gene>
    <name evidence="11" type="ORF">J2Z34_001903</name>
</gene>
<evidence type="ECO:0000256" key="2">
    <source>
        <dbReference type="ARBA" id="ARBA00022448"/>
    </source>
</evidence>
<dbReference type="InterPro" id="IPR007387">
    <property type="entry name" value="TRAP_DctQ"/>
</dbReference>
<keyword evidence="7 9" id="KW-0472">Membrane</keyword>
<dbReference type="PANTHER" id="PTHR35011">
    <property type="entry name" value="2,3-DIKETO-L-GULONATE TRAP TRANSPORTER SMALL PERMEASE PROTEIN YIAM"/>
    <property type="match status" value="1"/>
</dbReference>
<dbReference type="RefSeq" id="WP_209459611.1">
    <property type="nucleotide sequence ID" value="NZ_JAGGKC010000014.1"/>
</dbReference>
<comment type="caution">
    <text evidence="11">The sequence shown here is derived from an EMBL/GenBank/DDBJ whole genome shotgun (WGS) entry which is preliminary data.</text>
</comment>
<evidence type="ECO:0000313" key="11">
    <source>
        <dbReference type="EMBL" id="MBP1919414.1"/>
    </source>
</evidence>
<dbReference type="InterPro" id="IPR055348">
    <property type="entry name" value="DctQ"/>
</dbReference>
<feature type="transmembrane region" description="Helical" evidence="9">
    <location>
        <begin position="104"/>
        <end position="126"/>
    </location>
</feature>
<dbReference type="Proteomes" id="UP001519271">
    <property type="component" value="Unassembled WGS sequence"/>
</dbReference>
<protein>
    <submittedName>
        <fullName evidence="11">TRAP-type C4-dicarboxylate transport system permease small subunit</fullName>
    </submittedName>
</protein>